<evidence type="ECO:0000256" key="1">
    <source>
        <dbReference type="SAM" id="SignalP"/>
    </source>
</evidence>
<feature type="signal peptide" evidence="1">
    <location>
        <begin position="1"/>
        <end position="18"/>
    </location>
</feature>
<dbReference type="RefSeq" id="WP_066838445.1">
    <property type="nucleotide sequence ID" value="NZ_JACJIQ010000001.1"/>
</dbReference>
<dbReference type="Proteomes" id="UP000563094">
    <property type="component" value="Unassembled WGS sequence"/>
</dbReference>
<evidence type="ECO:0000313" key="2">
    <source>
        <dbReference type="EMBL" id="MBA9075806.1"/>
    </source>
</evidence>
<sequence length="209" mass="23609">MKTILAVAVAFLMVLGMASCSRDSGKPGRLARPISDTQLKQELTTLSDTLTGKWNVMMTSDSVKIQQMEELLAALPPAVMPPQQRADLQKSIRRLPTLRYDRRTVRNSSRIDAYDIAHDSVWNALRAFLPTDGPSGLARVDSLYQSISTLHNETVFYRGRYDKTAIEMNTLLRRYKKRLPNLGKPYDTLQPAPLFQWIEKPDSSAQANQ</sequence>
<evidence type="ECO:0000313" key="3">
    <source>
        <dbReference type="Proteomes" id="UP000563094"/>
    </source>
</evidence>
<dbReference type="EMBL" id="JACJIQ010000001">
    <property type="protein sequence ID" value="MBA9075806.1"/>
    <property type="molecule type" value="Genomic_DNA"/>
</dbReference>
<feature type="chain" id="PRO_5032648661" evidence="1">
    <location>
        <begin position="19"/>
        <end position="209"/>
    </location>
</feature>
<comment type="caution">
    <text evidence="2">The sequence shown here is derived from an EMBL/GenBank/DDBJ whole genome shotgun (WGS) entry which is preliminary data.</text>
</comment>
<reference evidence="2 3" key="1">
    <citation type="submission" date="2020-08" db="EMBL/GenBank/DDBJ databases">
        <title>Genomic Encyclopedia of Type Strains, Phase IV (KMG-IV): sequencing the most valuable type-strain genomes for metagenomic binning, comparative biology and taxonomic classification.</title>
        <authorList>
            <person name="Goeker M."/>
        </authorList>
    </citation>
    <scope>NUCLEOTIDE SEQUENCE [LARGE SCALE GENOMIC DNA]</scope>
    <source>
        <strain evidence="2 3">DSM 29854</strain>
    </source>
</reference>
<keyword evidence="3" id="KW-1185">Reference proteome</keyword>
<keyword evidence="1" id="KW-0732">Signal</keyword>
<protein>
    <submittedName>
        <fullName evidence="2">Pimeloyl-ACP methyl ester carboxylesterase</fullName>
    </submittedName>
</protein>
<dbReference type="AlphaFoldDB" id="A0A839GLF6"/>
<name>A0A839GLF6_9BACT</name>
<proteinExistence type="predicted"/>
<gene>
    <name evidence="2" type="ORF">FHS90_000503</name>
</gene>
<dbReference type="PROSITE" id="PS51257">
    <property type="entry name" value="PROKAR_LIPOPROTEIN"/>
    <property type="match status" value="1"/>
</dbReference>
<organism evidence="2 3">
    <name type="scientific">Rufibacter quisquiliarum</name>
    <dbReference type="NCBI Taxonomy" id="1549639"/>
    <lineage>
        <taxon>Bacteria</taxon>
        <taxon>Pseudomonadati</taxon>
        <taxon>Bacteroidota</taxon>
        <taxon>Cytophagia</taxon>
        <taxon>Cytophagales</taxon>
        <taxon>Hymenobacteraceae</taxon>
        <taxon>Rufibacter</taxon>
    </lineage>
</organism>
<accession>A0A839GLF6</accession>